<dbReference type="AlphaFoldDB" id="A0A9D5CFL7"/>
<keyword evidence="2" id="KW-1185">Reference proteome</keyword>
<dbReference type="Proteomes" id="UP001085076">
    <property type="component" value="Miscellaneous, Linkage group lg05"/>
</dbReference>
<gene>
    <name evidence="1" type="ORF">J5N97_020325</name>
</gene>
<name>A0A9D5CFL7_9LILI</name>
<evidence type="ECO:0000313" key="2">
    <source>
        <dbReference type="Proteomes" id="UP001085076"/>
    </source>
</evidence>
<evidence type="ECO:0000313" key="1">
    <source>
        <dbReference type="EMBL" id="KAJ0972366.1"/>
    </source>
</evidence>
<accession>A0A9D5CFL7</accession>
<comment type="caution">
    <text evidence="1">The sequence shown here is derived from an EMBL/GenBank/DDBJ whole genome shotgun (WGS) entry which is preliminary data.</text>
</comment>
<proteinExistence type="predicted"/>
<reference evidence="1" key="1">
    <citation type="submission" date="2021-03" db="EMBL/GenBank/DDBJ databases">
        <authorList>
            <person name="Li Z."/>
            <person name="Yang C."/>
        </authorList>
    </citation>
    <scope>NUCLEOTIDE SEQUENCE</scope>
    <source>
        <strain evidence="1">Dzin_1.0</strain>
        <tissue evidence="1">Leaf</tissue>
    </source>
</reference>
<dbReference type="EMBL" id="JAGGNH010000005">
    <property type="protein sequence ID" value="KAJ0972366.1"/>
    <property type="molecule type" value="Genomic_DNA"/>
</dbReference>
<reference evidence="1" key="2">
    <citation type="journal article" date="2022" name="Hortic Res">
        <title>The genome of Dioscorea zingiberensis sheds light on the biosynthesis, origin and evolution of the medicinally important diosgenin saponins.</title>
        <authorList>
            <person name="Li Y."/>
            <person name="Tan C."/>
            <person name="Li Z."/>
            <person name="Guo J."/>
            <person name="Li S."/>
            <person name="Chen X."/>
            <person name="Wang C."/>
            <person name="Dai X."/>
            <person name="Yang H."/>
            <person name="Song W."/>
            <person name="Hou L."/>
            <person name="Xu J."/>
            <person name="Tong Z."/>
            <person name="Xu A."/>
            <person name="Yuan X."/>
            <person name="Wang W."/>
            <person name="Yang Q."/>
            <person name="Chen L."/>
            <person name="Sun Z."/>
            <person name="Wang K."/>
            <person name="Pan B."/>
            <person name="Chen J."/>
            <person name="Bao Y."/>
            <person name="Liu F."/>
            <person name="Qi X."/>
            <person name="Gang D.R."/>
            <person name="Wen J."/>
            <person name="Li J."/>
        </authorList>
    </citation>
    <scope>NUCLEOTIDE SEQUENCE</scope>
    <source>
        <strain evidence="1">Dzin_1.0</strain>
    </source>
</reference>
<protein>
    <submittedName>
        <fullName evidence="1">Uncharacterized protein</fullName>
    </submittedName>
</protein>
<organism evidence="1 2">
    <name type="scientific">Dioscorea zingiberensis</name>
    <dbReference type="NCBI Taxonomy" id="325984"/>
    <lineage>
        <taxon>Eukaryota</taxon>
        <taxon>Viridiplantae</taxon>
        <taxon>Streptophyta</taxon>
        <taxon>Embryophyta</taxon>
        <taxon>Tracheophyta</taxon>
        <taxon>Spermatophyta</taxon>
        <taxon>Magnoliopsida</taxon>
        <taxon>Liliopsida</taxon>
        <taxon>Dioscoreales</taxon>
        <taxon>Dioscoreaceae</taxon>
        <taxon>Dioscorea</taxon>
    </lineage>
</organism>
<sequence length="140" mass="16030">MSGGILLVKKFVDTSMKVNSAQLTSFSGSSSERVFEYNDRLTSSRNSPNSGRTLPEKPFMNNCSEMSFVKNWSSERLPFERFYEASKFLRFERLPNPFRNPSGEQVVVNLKLIEISKLRDLRQDPVGDEVVSELKINEGR</sequence>